<evidence type="ECO:0000256" key="3">
    <source>
        <dbReference type="ARBA" id="ARBA00023027"/>
    </source>
</evidence>
<evidence type="ECO:0000256" key="1">
    <source>
        <dbReference type="ARBA" id="ARBA00009986"/>
    </source>
</evidence>
<keyword evidence="10" id="KW-1185">Reference proteome</keyword>
<dbReference type="InterPro" id="IPR016163">
    <property type="entry name" value="Ald_DH_C"/>
</dbReference>
<evidence type="ECO:0000256" key="6">
    <source>
        <dbReference type="PROSITE-ProRule" id="PRU10007"/>
    </source>
</evidence>
<protein>
    <recommendedName>
        <fullName evidence="4">Aldehyde dehydrogenase</fullName>
    </recommendedName>
</protein>
<evidence type="ECO:0000256" key="4">
    <source>
        <dbReference type="PIRNR" id="PIRNR036492"/>
    </source>
</evidence>
<dbReference type="Proteomes" id="UP000398389">
    <property type="component" value="Unassembled WGS sequence"/>
</dbReference>
<evidence type="ECO:0000256" key="2">
    <source>
        <dbReference type="ARBA" id="ARBA00023002"/>
    </source>
</evidence>
<reference evidence="9 10" key="1">
    <citation type="submission" date="2019-09" db="EMBL/GenBank/DDBJ databases">
        <authorList>
            <person name="Brejova B."/>
        </authorList>
    </citation>
    <scope>NUCLEOTIDE SEQUENCE [LARGE SCALE GENOMIC DNA]</scope>
</reference>
<dbReference type="SUPFAM" id="SSF53720">
    <property type="entry name" value="ALDH-like"/>
    <property type="match status" value="1"/>
</dbReference>
<dbReference type="Gene3D" id="3.40.309.10">
    <property type="entry name" value="Aldehyde Dehydrogenase, Chain A, domain 2"/>
    <property type="match status" value="1"/>
</dbReference>
<dbReference type="GO" id="GO:0006081">
    <property type="term" value="P:aldehyde metabolic process"/>
    <property type="evidence" value="ECO:0007669"/>
    <property type="project" value="InterPro"/>
</dbReference>
<dbReference type="RefSeq" id="XP_031851059.1">
    <property type="nucleotide sequence ID" value="XM_031995168.1"/>
</dbReference>
<dbReference type="InterPro" id="IPR015590">
    <property type="entry name" value="Aldehyde_DH_dom"/>
</dbReference>
<dbReference type="Pfam" id="PF00171">
    <property type="entry name" value="Aldedh"/>
    <property type="match status" value="1"/>
</dbReference>
<feature type="active site" evidence="5 6">
    <location>
        <position position="228"/>
    </location>
</feature>
<dbReference type="AlphaFoldDB" id="A0A5E8B6R6"/>
<dbReference type="InterPro" id="IPR029510">
    <property type="entry name" value="Ald_DH_CS_GLU"/>
</dbReference>
<gene>
    <name evidence="9" type="ORF">SAPINGB_P000444</name>
</gene>
<feature type="domain" description="Aldehyde dehydrogenase" evidence="8">
    <location>
        <begin position="19"/>
        <end position="450"/>
    </location>
</feature>
<dbReference type="PANTHER" id="PTHR43570:SF16">
    <property type="entry name" value="ALDEHYDE DEHYDROGENASE TYPE III, ISOFORM Q"/>
    <property type="match status" value="1"/>
</dbReference>
<evidence type="ECO:0000313" key="10">
    <source>
        <dbReference type="Proteomes" id="UP000398389"/>
    </source>
</evidence>
<dbReference type="FunFam" id="3.40.309.10:FF:000025">
    <property type="entry name" value="Aldehyde dehydrogenase"/>
    <property type="match status" value="1"/>
</dbReference>
<dbReference type="EMBL" id="CABVLU010000001">
    <property type="protein sequence ID" value="VVT44521.1"/>
    <property type="molecule type" value="Genomic_DNA"/>
</dbReference>
<feature type="active site" evidence="5">
    <location>
        <position position="262"/>
    </location>
</feature>
<dbReference type="OrthoDB" id="440325at2759"/>
<dbReference type="GeneID" id="43579268"/>
<dbReference type="GO" id="GO:0004029">
    <property type="term" value="F:aldehyde dehydrogenase (NAD+) activity"/>
    <property type="evidence" value="ECO:0007669"/>
    <property type="project" value="TreeGrafter"/>
</dbReference>
<dbReference type="Gene3D" id="3.40.605.10">
    <property type="entry name" value="Aldehyde Dehydrogenase, Chain A, domain 1"/>
    <property type="match status" value="1"/>
</dbReference>
<comment type="similarity">
    <text evidence="1 4 7">Belongs to the aldehyde dehydrogenase family.</text>
</comment>
<proteinExistence type="inferred from homology"/>
<keyword evidence="3" id="KW-0520">NAD</keyword>
<sequence>MTSFKISTYEDIPVETPVEEIPSLVARVKAGYTSYKTLPLSFRREQLRNLYYALYDNQDLLYQTLMQDLHKCPHEINMMETFQTFTEILWLIENLDDLAAPKPIPGSPLALKLASIRLTRQAFGTVLIISPWNYPIVLSVLPIASALAAGNTIVYKPSEMCEHTSRALVKILSEALDPSVFVSITGGVPQSTAVLKLPFDKIMYTGNGVVGRIVARAAAEHLTPTILELGGKSPVVVTATANLKIAARRILWGKRANAGQTCVAPDYLLVDKKVHKDFLAALKVAYHEFNAGLTAESHDDYSDIINGRHFARIKAYLDNTKGSVVLGGNYDEKTLFFPTTIVDGVTASDSLLKEEIFGPLLGIITYTELSEAVNFITSEHDTPLALYIFSTSKREQNFILDRVRCGGVSINETLMHLTAPQAPFGGVGESGHGAYHGINGFRAFSHERTVLSQPAIVESALNVRYPPYSLSKSKQYNLMSGPPANPYPREGPVVVGGVFKQLLSKGLWVVVLLVGLVYSRKFW</sequence>
<evidence type="ECO:0000313" key="9">
    <source>
        <dbReference type="EMBL" id="VVT44521.1"/>
    </source>
</evidence>
<dbReference type="PROSITE" id="PS00687">
    <property type="entry name" value="ALDEHYDE_DEHYDR_GLU"/>
    <property type="match status" value="1"/>
</dbReference>
<dbReference type="GO" id="GO:0005737">
    <property type="term" value="C:cytoplasm"/>
    <property type="evidence" value="ECO:0007669"/>
    <property type="project" value="TreeGrafter"/>
</dbReference>
<evidence type="ECO:0000259" key="8">
    <source>
        <dbReference type="Pfam" id="PF00171"/>
    </source>
</evidence>
<accession>A0A5E8B6R6</accession>
<evidence type="ECO:0000256" key="5">
    <source>
        <dbReference type="PIRSR" id="PIRSR036492-1"/>
    </source>
</evidence>
<dbReference type="InterPro" id="IPR016161">
    <property type="entry name" value="Ald_DH/histidinol_DH"/>
</dbReference>
<organism evidence="9 10">
    <name type="scientific">Magnusiomyces paraingens</name>
    <dbReference type="NCBI Taxonomy" id="2606893"/>
    <lineage>
        <taxon>Eukaryota</taxon>
        <taxon>Fungi</taxon>
        <taxon>Dikarya</taxon>
        <taxon>Ascomycota</taxon>
        <taxon>Saccharomycotina</taxon>
        <taxon>Dipodascomycetes</taxon>
        <taxon>Dipodascales</taxon>
        <taxon>Dipodascaceae</taxon>
        <taxon>Magnusiomyces</taxon>
    </lineage>
</organism>
<dbReference type="FunFam" id="3.40.605.10:FF:000004">
    <property type="entry name" value="Aldehyde dehydrogenase"/>
    <property type="match status" value="1"/>
</dbReference>
<dbReference type="InterPro" id="IPR016162">
    <property type="entry name" value="Ald_DH_N"/>
</dbReference>
<dbReference type="PANTHER" id="PTHR43570">
    <property type="entry name" value="ALDEHYDE DEHYDROGENASE"/>
    <property type="match status" value="1"/>
</dbReference>
<name>A0A5E8B6R6_9ASCO</name>
<dbReference type="InterPro" id="IPR012394">
    <property type="entry name" value="Aldehyde_DH_NAD(P)"/>
</dbReference>
<keyword evidence="2 4" id="KW-0560">Oxidoreductase</keyword>
<evidence type="ECO:0000256" key="7">
    <source>
        <dbReference type="RuleBase" id="RU003345"/>
    </source>
</evidence>
<dbReference type="PIRSF" id="PIRSF036492">
    <property type="entry name" value="ALDH"/>
    <property type="match status" value="1"/>
</dbReference>